<dbReference type="GO" id="GO:0003964">
    <property type="term" value="F:RNA-directed DNA polymerase activity"/>
    <property type="evidence" value="ECO:0007669"/>
    <property type="project" value="UniProtKB-KW"/>
</dbReference>
<evidence type="ECO:0000256" key="4">
    <source>
        <dbReference type="ARBA" id="ARBA00022759"/>
    </source>
</evidence>
<evidence type="ECO:0000313" key="10">
    <source>
        <dbReference type="Proteomes" id="UP000269221"/>
    </source>
</evidence>
<evidence type="ECO:0000256" key="7">
    <source>
        <dbReference type="ARBA" id="ARBA00022918"/>
    </source>
</evidence>
<dbReference type="AlphaFoldDB" id="A0A3M0KZN4"/>
<dbReference type="PANTHER" id="PTHR41694">
    <property type="entry name" value="ENDOGENOUS RETROVIRUS GROUP K MEMBER POL PROTEIN"/>
    <property type="match status" value="1"/>
</dbReference>
<organism evidence="9 10">
    <name type="scientific">Hirundo rustica rustica</name>
    <dbReference type="NCBI Taxonomy" id="333673"/>
    <lineage>
        <taxon>Eukaryota</taxon>
        <taxon>Metazoa</taxon>
        <taxon>Chordata</taxon>
        <taxon>Craniata</taxon>
        <taxon>Vertebrata</taxon>
        <taxon>Euteleostomi</taxon>
        <taxon>Archelosauria</taxon>
        <taxon>Archosauria</taxon>
        <taxon>Dinosauria</taxon>
        <taxon>Saurischia</taxon>
        <taxon>Theropoda</taxon>
        <taxon>Coelurosauria</taxon>
        <taxon>Aves</taxon>
        <taxon>Neognathae</taxon>
        <taxon>Neoaves</taxon>
        <taxon>Telluraves</taxon>
        <taxon>Australaves</taxon>
        <taxon>Passeriformes</taxon>
        <taxon>Sylvioidea</taxon>
        <taxon>Hirundinidae</taxon>
        <taxon>Hirundo</taxon>
    </lineage>
</organism>
<dbReference type="EMBL" id="QRBI01000097">
    <property type="protein sequence ID" value="RMC18151.1"/>
    <property type="molecule type" value="Genomic_DNA"/>
</dbReference>
<proteinExistence type="predicted"/>
<accession>A0A3M0KZN4</accession>
<reference evidence="9 10" key="1">
    <citation type="submission" date="2018-07" db="EMBL/GenBank/DDBJ databases">
        <title>A high quality draft genome assembly of the barn swallow (H. rustica rustica).</title>
        <authorList>
            <person name="Formenti G."/>
            <person name="Chiara M."/>
            <person name="Poveda L."/>
            <person name="Francoijs K.-J."/>
            <person name="Bonisoli-Alquati A."/>
            <person name="Canova L."/>
            <person name="Gianfranceschi L."/>
            <person name="Horner D.S."/>
            <person name="Saino N."/>
        </authorList>
    </citation>
    <scope>NUCLEOTIDE SEQUENCE [LARGE SCALE GENOMIC DNA]</scope>
    <source>
        <strain evidence="9">Chelidonia</strain>
        <tissue evidence="9">Blood</tissue>
    </source>
</reference>
<evidence type="ECO:0000256" key="5">
    <source>
        <dbReference type="ARBA" id="ARBA00022801"/>
    </source>
</evidence>
<keyword evidence="3" id="KW-0540">Nuclease</keyword>
<evidence type="ECO:0000313" key="9">
    <source>
        <dbReference type="EMBL" id="RMC18151.1"/>
    </source>
</evidence>
<name>A0A3M0KZN4_HIRRU</name>
<sequence length="227" mass="24533">MWASADTGEKARDVIAHWRQAFAVLGIPSAVKTDNGPAYASQQSWDDAHQPRAKVRVRNLVTSNGKGPMTLSLWGVGMRVCPRTLGHTGYLQSVSILTCDHRGRIWPTGKVEAMINLKVSSRDHNTGLNSEDFVIGDAAHTPMKIGIAPMTIKGNTPKLILLACCPQPPFYLAKGQIIAQAIPTPAGVLVDEKTHDVYWAEVVGEDKPIMGCNLTCGNRPSPHGSFT</sequence>
<evidence type="ECO:0000256" key="2">
    <source>
        <dbReference type="ARBA" id="ARBA00022695"/>
    </source>
</evidence>
<keyword evidence="7" id="KW-0695">RNA-directed DNA polymerase</keyword>
<dbReference type="STRING" id="333673.A0A3M0KZN4"/>
<evidence type="ECO:0000256" key="6">
    <source>
        <dbReference type="ARBA" id="ARBA00022833"/>
    </source>
</evidence>
<evidence type="ECO:0000256" key="1">
    <source>
        <dbReference type="ARBA" id="ARBA00022679"/>
    </source>
</evidence>
<dbReference type="PANTHER" id="PTHR41694:SF4">
    <property type="entry name" value="ENDOGENOUS RETROVIRUS GROUP K MEMBER 10 POL PROTEIN-RELATED"/>
    <property type="match status" value="1"/>
</dbReference>
<evidence type="ECO:0000256" key="3">
    <source>
        <dbReference type="ARBA" id="ARBA00022722"/>
    </source>
</evidence>
<dbReference type="InterPro" id="IPR012337">
    <property type="entry name" value="RNaseH-like_sf"/>
</dbReference>
<dbReference type="GO" id="GO:0016787">
    <property type="term" value="F:hydrolase activity"/>
    <property type="evidence" value="ECO:0007669"/>
    <property type="project" value="UniProtKB-KW"/>
</dbReference>
<keyword evidence="8" id="KW-0511">Multifunctional enzyme</keyword>
<keyword evidence="1" id="KW-0808">Transferase</keyword>
<dbReference type="GO" id="GO:0035613">
    <property type="term" value="F:RNA stem-loop binding"/>
    <property type="evidence" value="ECO:0007669"/>
    <property type="project" value="TreeGrafter"/>
</dbReference>
<dbReference type="GO" id="GO:0004519">
    <property type="term" value="F:endonuclease activity"/>
    <property type="evidence" value="ECO:0007669"/>
    <property type="project" value="UniProtKB-KW"/>
</dbReference>
<dbReference type="Gene3D" id="3.30.420.10">
    <property type="entry name" value="Ribonuclease H-like superfamily/Ribonuclease H"/>
    <property type="match status" value="1"/>
</dbReference>
<protein>
    <recommendedName>
        <fullName evidence="11">Integrase catalytic domain-containing protein</fullName>
    </recommendedName>
</protein>
<keyword evidence="10" id="KW-1185">Reference proteome</keyword>
<comment type="caution">
    <text evidence="9">The sequence shown here is derived from an EMBL/GenBank/DDBJ whole genome shotgun (WGS) entry which is preliminary data.</text>
</comment>
<evidence type="ECO:0008006" key="11">
    <source>
        <dbReference type="Google" id="ProtNLM"/>
    </source>
</evidence>
<keyword evidence="6" id="KW-0862">Zinc</keyword>
<keyword evidence="5" id="KW-0378">Hydrolase</keyword>
<keyword evidence="2" id="KW-0548">Nucleotidyltransferase</keyword>
<dbReference type="Proteomes" id="UP000269221">
    <property type="component" value="Unassembled WGS sequence"/>
</dbReference>
<keyword evidence="4" id="KW-0255">Endonuclease</keyword>
<dbReference type="InterPro" id="IPR036397">
    <property type="entry name" value="RNaseH_sf"/>
</dbReference>
<dbReference type="OrthoDB" id="9222882at2759"/>
<evidence type="ECO:0000256" key="8">
    <source>
        <dbReference type="ARBA" id="ARBA00023268"/>
    </source>
</evidence>
<dbReference type="SUPFAM" id="SSF53098">
    <property type="entry name" value="Ribonuclease H-like"/>
    <property type="match status" value="1"/>
</dbReference>
<gene>
    <name evidence="9" type="ORF">DUI87_05032</name>
</gene>